<name>A0A2T6C6N1_9FLAO</name>
<comment type="caution">
    <text evidence="1">The sequence shown here is derived from an EMBL/GenBank/DDBJ whole genome shotgun (WGS) entry which is preliminary data.</text>
</comment>
<proteinExistence type="predicted"/>
<dbReference type="RefSeq" id="WP_108113335.1">
    <property type="nucleotide sequence ID" value="NZ_QBKT01000001.1"/>
</dbReference>
<evidence type="ECO:0000313" key="1">
    <source>
        <dbReference type="EMBL" id="PTX63984.1"/>
    </source>
</evidence>
<evidence type="ECO:0000313" key="2">
    <source>
        <dbReference type="Proteomes" id="UP000244090"/>
    </source>
</evidence>
<accession>A0A2T6C6N1</accession>
<sequence length="131" mass="15686">MKKRYVSVYFTDVAKPIMEYQFGIKENDSVIKYTYKNLKNDKKDLEFLYDKSSKDLIFIFDKFTSLNSPVYLNKQIYKEGFTTYRSDNYSKILYHRQYGVLGITHLEGPHFVFLPELNIELANEVFYQLTK</sequence>
<keyword evidence="2" id="KW-1185">Reference proteome</keyword>
<reference evidence="1 2" key="1">
    <citation type="submission" date="2018-04" db="EMBL/GenBank/DDBJ databases">
        <title>Genomic Encyclopedia of Archaeal and Bacterial Type Strains, Phase II (KMG-II): from individual species to whole genera.</title>
        <authorList>
            <person name="Goeker M."/>
        </authorList>
    </citation>
    <scope>NUCLEOTIDE SEQUENCE [LARGE SCALE GENOMIC DNA]</scope>
    <source>
        <strain evidence="1 2">DSM 25731</strain>
    </source>
</reference>
<dbReference type="OrthoDB" id="1425427at2"/>
<protein>
    <submittedName>
        <fullName evidence="1">Uncharacterized protein</fullName>
    </submittedName>
</protein>
<dbReference type="EMBL" id="QBKT01000001">
    <property type="protein sequence ID" value="PTX63984.1"/>
    <property type="molecule type" value="Genomic_DNA"/>
</dbReference>
<organism evidence="1 2">
    <name type="scientific">Kordia periserrulae</name>
    <dbReference type="NCBI Taxonomy" id="701523"/>
    <lineage>
        <taxon>Bacteria</taxon>
        <taxon>Pseudomonadati</taxon>
        <taxon>Bacteroidota</taxon>
        <taxon>Flavobacteriia</taxon>
        <taxon>Flavobacteriales</taxon>
        <taxon>Flavobacteriaceae</taxon>
        <taxon>Kordia</taxon>
    </lineage>
</organism>
<dbReference type="Proteomes" id="UP000244090">
    <property type="component" value="Unassembled WGS sequence"/>
</dbReference>
<dbReference type="AlphaFoldDB" id="A0A2T6C6N1"/>
<gene>
    <name evidence="1" type="ORF">C8N46_101594</name>
</gene>